<reference evidence="2" key="1">
    <citation type="journal article" date="2020" name="Stud. Mycol.">
        <title>101 Dothideomycetes genomes: a test case for predicting lifestyles and emergence of pathogens.</title>
        <authorList>
            <person name="Haridas S."/>
            <person name="Albert R."/>
            <person name="Binder M."/>
            <person name="Bloem J."/>
            <person name="Labutti K."/>
            <person name="Salamov A."/>
            <person name="Andreopoulos B."/>
            <person name="Baker S."/>
            <person name="Barry K."/>
            <person name="Bills G."/>
            <person name="Bluhm B."/>
            <person name="Cannon C."/>
            <person name="Castanera R."/>
            <person name="Culley D."/>
            <person name="Daum C."/>
            <person name="Ezra D."/>
            <person name="Gonzalez J."/>
            <person name="Henrissat B."/>
            <person name="Kuo A."/>
            <person name="Liang C."/>
            <person name="Lipzen A."/>
            <person name="Lutzoni F."/>
            <person name="Magnuson J."/>
            <person name="Mondo S."/>
            <person name="Nolan M."/>
            <person name="Ohm R."/>
            <person name="Pangilinan J."/>
            <person name="Park H.-J."/>
            <person name="Ramirez L."/>
            <person name="Alfaro M."/>
            <person name="Sun H."/>
            <person name="Tritt A."/>
            <person name="Yoshinaga Y."/>
            <person name="Zwiers L.-H."/>
            <person name="Turgeon B."/>
            <person name="Goodwin S."/>
            <person name="Spatafora J."/>
            <person name="Crous P."/>
            <person name="Grigoriev I."/>
        </authorList>
    </citation>
    <scope>NUCLEOTIDE SEQUENCE</scope>
    <source>
        <strain evidence="2">CBS 260.36</strain>
    </source>
</reference>
<sequence>MSSLSSSTTVATYNLIEFSNDNGPYLASIVSADPTATTLVLNPDTTCAPTACPTHHIIFPNITLTIGQWALIPPPVTTGAWDWVRTQTDGILPKGVTGTLTWSDHCDISGSVAVQCVTSINNNRTPVTETGTELQSAGLTLAEVEITVTAGAEKLAAITASDTATETETQSLSTALSGSAQSTAAAAAASSTTAAPASGTRGTSASRTSSSTAATMSQSDAAANRHCLSVAAIGLLGLLGSLLSM</sequence>
<evidence type="ECO:0000256" key="1">
    <source>
        <dbReference type="SAM" id="MobiDB-lite"/>
    </source>
</evidence>
<evidence type="ECO:0000313" key="3">
    <source>
        <dbReference type="Proteomes" id="UP000799439"/>
    </source>
</evidence>
<dbReference type="EMBL" id="ML996089">
    <property type="protein sequence ID" value="KAF2150425.1"/>
    <property type="molecule type" value="Genomic_DNA"/>
</dbReference>
<proteinExistence type="predicted"/>
<feature type="region of interest" description="Disordered" evidence="1">
    <location>
        <begin position="191"/>
        <end position="212"/>
    </location>
</feature>
<gene>
    <name evidence="2" type="ORF">K461DRAFT_295708</name>
</gene>
<dbReference type="OrthoDB" id="4991875at2759"/>
<protein>
    <submittedName>
        <fullName evidence="2">Uncharacterized protein</fullName>
    </submittedName>
</protein>
<comment type="caution">
    <text evidence="2">The sequence shown here is derived from an EMBL/GenBank/DDBJ whole genome shotgun (WGS) entry which is preliminary data.</text>
</comment>
<accession>A0A9P4IXS8</accession>
<dbReference type="AlphaFoldDB" id="A0A9P4IXS8"/>
<dbReference type="Proteomes" id="UP000799439">
    <property type="component" value="Unassembled WGS sequence"/>
</dbReference>
<keyword evidence="3" id="KW-1185">Reference proteome</keyword>
<organism evidence="2 3">
    <name type="scientific">Myriangium duriaei CBS 260.36</name>
    <dbReference type="NCBI Taxonomy" id="1168546"/>
    <lineage>
        <taxon>Eukaryota</taxon>
        <taxon>Fungi</taxon>
        <taxon>Dikarya</taxon>
        <taxon>Ascomycota</taxon>
        <taxon>Pezizomycotina</taxon>
        <taxon>Dothideomycetes</taxon>
        <taxon>Dothideomycetidae</taxon>
        <taxon>Myriangiales</taxon>
        <taxon>Myriangiaceae</taxon>
        <taxon>Myriangium</taxon>
    </lineage>
</organism>
<name>A0A9P4IXS8_9PEZI</name>
<evidence type="ECO:0000313" key="2">
    <source>
        <dbReference type="EMBL" id="KAF2150425.1"/>
    </source>
</evidence>